<dbReference type="CDD" id="cd16914">
    <property type="entry name" value="EcfT"/>
    <property type="match status" value="1"/>
</dbReference>
<proteinExistence type="predicted"/>
<evidence type="ECO:0000256" key="1">
    <source>
        <dbReference type="ARBA" id="ARBA00004141"/>
    </source>
</evidence>
<organism evidence="6 7">
    <name type="scientific">Nocardioides malaquae</name>
    <dbReference type="NCBI Taxonomy" id="2773426"/>
    <lineage>
        <taxon>Bacteria</taxon>
        <taxon>Bacillati</taxon>
        <taxon>Actinomycetota</taxon>
        <taxon>Actinomycetes</taxon>
        <taxon>Propionibacteriales</taxon>
        <taxon>Nocardioidaceae</taxon>
        <taxon>Nocardioides</taxon>
    </lineage>
</organism>
<evidence type="ECO:0000256" key="4">
    <source>
        <dbReference type="ARBA" id="ARBA00023136"/>
    </source>
</evidence>
<keyword evidence="4 5" id="KW-0472">Membrane</keyword>
<dbReference type="InterPro" id="IPR003339">
    <property type="entry name" value="ABC/ECF_trnsptr_transmembrane"/>
</dbReference>
<feature type="transmembrane region" description="Helical" evidence="5">
    <location>
        <begin position="42"/>
        <end position="59"/>
    </location>
</feature>
<dbReference type="Proteomes" id="UP000756387">
    <property type="component" value="Unassembled WGS sequence"/>
</dbReference>
<evidence type="ECO:0000256" key="2">
    <source>
        <dbReference type="ARBA" id="ARBA00022692"/>
    </source>
</evidence>
<evidence type="ECO:0000256" key="5">
    <source>
        <dbReference type="SAM" id="Phobius"/>
    </source>
</evidence>
<reference evidence="6 7" key="1">
    <citation type="submission" date="2020-10" db="EMBL/GenBank/DDBJ databases">
        <title>Nocardioides sp. isolated from sludge.</title>
        <authorList>
            <person name="Zhang X."/>
        </authorList>
    </citation>
    <scope>NUCLEOTIDE SEQUENCE [LARGE SCALE GENOMIC DNA]</scope>
    <source>
        <strain evidence="6 7">Y6</strain>
    </source>
</reference>
<dbReference type="EMBL" id="JADCSA010000001">
    <property type="protein sequence ID" value="MBE7323408.1"/>
    <property type="molecule type" value="Genomic_DNA"/>
</dbReference>
<feature type="transmembrane region" description="Helical" evidence="5">
    <location>
        <begin position="12"/>
        <end position="35"/>
    </location>
</feature>
<accession>A0ABR9RPC4</accession>
<sequence>MLLGSYVPGRSWLHRLPAGAKMLALMLLSTALVLLRGPSPGLVGVAVATVLLGVAGVSVGRTWRALRGLLLAVVLISAWNLLQGNYARAAEQAGDLVAMVLLATVLTSSTRVDDLVAVIVRCLEPFRRFGASPEKVALAFSLVLRTVPILLTLARETREAARARGLERSPRAWLTPFVIRSVAHARDTGDALHARGLGD</sequence>
<dbReference type="Pfam" id="PF02361">
    <property type="entry name" value="CbiQ"/>
    <property type="match status" value="1"/>
</dbReference>
<evidence type="ECO:0000256" key="3">
    <source>
        <dbReference type="ARBA" id="ARBA00022989"/>
    </source>
</evidence>
<comment type="subcellular location">
    <subcellularLocation>
        <location evidence="1">Membrane</location>
        <topology evidence="1">Multi-pass membrane protein</topology>
    </subcellularLocation>
</comment>
<keyword evidence="7" id="KW-1185">Reference proteome</keyword>
<keyword evidence="2 5" id="KW-0812">Transmembrane</keyword>
<evidence type="ECO:0000313" key="6">
    <source>
        <dbReference type="EMBL" id="MBE7323408.1"/>
    </source>
</evidence>
<comment type="caution">
    <text evidence="6">The sequence shown here is derived from an EMBL/GenBank/DDBJ whole genome shotgun (WGS) entry which is preliminary data.</text>
</comment>
<evidence type="ECO:0000313" key="7">
    <source>
        <dbReference type="Proteomes" id="UP000756387"/>
    </source>
</evidence>
<protein>
    <submittedName>
        <fullName evidence="6">Energy-coupling factor transporter transmembrane protein EcfT</fullName>
    </submittedName>
</protein>
<gene>
    <name evidence="6" type="ORF">IEQ44_01915</name>
</gene>
<feature type="transmembrane region" description="Helical" evidence="5">
    <location>
        <begin position="65"/>
        <end position="82"/>
    </location>
</feature>
<name>A0ABR9RPC4_9ACTN</name>
<keyword evidence="3 5" id="KW-1133">Transmembrane helix</keyword>